<organism evidence="1">
    <name type="scientific">Rhizophora mucronata</name>
    <name type="common">Asiatic mangrove</name>
    <dbReference type="NCBI Taxonomy" id="61149"/>
    <lineage>
        <taxon>Eukaryota</taxon>
        <taxon>Viridiplantae</taxon>
        <taxon>Streptophyta</taxon>
        <taxon>Embryophyta</taxon>
        <taxon>Tracheophyta</taxon>
        <taxon>Spermatophyta</taxon>
        <taxon>Magnoliopsida</taxon>
        <taxon>eudicotyledons</taxon>
        <taxon>Gunneridae</taxon>
        <taxon>Pentapetalae</taxon>
        <taxon>rosids</taxon>
        <taxon>fabids</taxon>
        <taxon>Malpighiales</taxon>
        <taxon>Rhizophoraceae</taxon>
        <taxon>Rhizophora</taxon>
    </lineage>
</organism>
<name>A0A2P2P7C2_RHIMU</name>
<sequence>MTSTGKICTLQPLLTSANAPDHNNQREVGG</sequence>
<accession>A0A2P2P7C2</accession>
<proteinExistence type="predicted"/>
<evidence type="ECO:0000313" key="1">
    <source>
        <dbReference type="EMBL" id="MBX50650.1"/>
    </source>
</evidence>
<dbReference type="AlphaFoldDB" id="A0A2P2P7C2"/>
<reference evidence="1" key="1">
    <citation type="submission" date="2018-02" db="EMBL/GenBank/DDBJ databases">
        <title>Rhizophora mucronata_Transcriptome.</title>
        <authorList>
            <person name="Meera S.P."/>
            <person name="Sreeshan A."/>
            <person name="Augustine A."/>
        </authorList>
    </citation>
    <scope>NUCLEOTIDE SEQUENCE</scope>
    <source>
        <tissue evidence="1">Leaf</tissue>
    </source>
</reference>
<protein>
    <submittedName>
        <fullName evidence="1">Uncharacterized protein</fullName>
    </submittedName>
</protein>
<dbReference type="EMBL" id="GGEC01070166">
    <property type="protein sequence ID" value="MBX50650.1"/>
    <property type="molecule type" value="Transcribed_RNA"/>
</dbReference>